<name>A0A0E0RGV2_ORYRU</name>
<protein>
    <submittedName>
        <fullName evidence="1">Uncharacterized protein</fullName>
    </submittedName>
</protein>
<dbReference type="Proteomes" id="UP000008022">
    <property type="component" value="Unassembled WGS sequence"/>
</dbReference>
<organism evidence="1 2">
    <name type="scientific">Oryza rufipogon</name>
    <name type="common">Brownbeard rice</name>
    <name type="synonym">Asian wild rice</name>
    <dbReference type="NCBI Taxonomy" id="4529"/>
    <lineage>
        <taxon>Eukaryota</taxon>
        <taxon>Viridiplantae</taxon>
        <taxon>Streptophyta</taxon>
        <taxon>Embryophyta</taxon>
        <taxon>Tracheophyta</taxon>
        <taxon>Spermatophyta</taxon>
        <taxon>Magnoliopsida</taxon>
        <taxon>Liliopsida</taxon>
        <taxon>Poales</taxon>
        <taxon>Poaceae</taxon>
        <taxon>BOP clade</taxon>
        <taxon>Oryzoideae</taxon>
        <taxon>Oryzeae</taxon>
        <taxon>Oryzinae</taxon>
        <taxon>Oryza</taxon>
    </lineage>
</organism>
<reference evidence="1" key="2">
    <citation type="submission" date="2015-06" db="UniProtKB">
        <authorList>
            <consortium name="EnsemblPlants"/>
        </authorList>
    </citation>
    <scope>IDENTIFICATION</scope>
</reference>
<proteinExistence type="predicted"/>
<dbReference type="Gramene" id="ORUFI12G11940.1">
    <property type="protein sequence ID" value="ORUFI12G11940.1"/>
    <property type="gene ID" value="ORUFI12G11940"/>
</dbReference>
<evidence type="ECO:0000313" key="1">
    <source>
        <dbReference type="EnsemblPlants" id="ORUFI12G11940.1"/>
    </source>
</evidence>
<dbReference type="HOGENOM" id="CLU_919477_0_0_1"/>
<reference evidence="2" key="1">
    <citation type="submission" date="2013-06" db="EMBL/GenBank/DDBJ databases">
        <authorList>
            <person name="Zhao Q."/>
        </authorList>
    </citation>
    <scope>NUCLEOTIDE SEQUENCE</scope>
    <source>
        <strain evidence="2">cv. W1943</strain>
    </source>
</reference>
<keyword evidence="2" id="KW-1185">Reference proteome</keyword>
<sequence length="303" mass="33845">MNYFTTAAKRLPSAGIIPEFHAAISDAKQASHNAFSGSSYCVLQMVPFHYGEGVFQISYHGGSLVCPWASHQLFDEMHGRGALLLLQIFHFCRNSMPPSVMPRKQATMSAPRPSAAPATACCRWYPSITVRGSSRLAITVVPWCAHGHLTNCLMKCMVETERRLRLISHHPLNARLTPRVVVPFRHRRALNERRGLPHRWSFPIHRGRPQPLFSSCASLPCAMFSCLHPRRLGAGRPLPTTTPPDNLYPCRPPLHRVLAFFVIYTPEERGFLPRLSVVPVSSSMNDFTTAAKRLPSAGIIPDH</sequence>
<accession>A0A0E0RGV2</accession>
<dbReference type="EnsemblPlants" id="ORUFI12G11940.1">
    <property type="protein sequence ID" value="ORUFI12G11940.1"/>
    <property type="gene ID" value="ORUFI12G11940"/>
</dbReference>
<dbReference type="AlphaFoldDB" id="A0A0E0RGV2"/>
<evidence type="ECO:0000313" key="2">
    <source>
        <dbReference type="Proteomes" id="UP000008022"/>
    </source>
</evidence>